<accession>A0A6J5P6I4</accession>
<sequence length="136" mass="15695">MTKYTLSEKTVKQHLGTAYRPTSYKLGEDYIERKCFKSFKRIYRSDLLDGTLPGEAAEATGIACADVDTSPVEPPVTEPRYIPIHNESTQQKIVYLYPNKRWVRTDVEDMVFVGMKGVNFRQGQQIWVKNKTLCIR</sequence>
<reference evidence="1" key="1">
    <citation type="submission" date="2020-04" db="EMBL/GenBank/DDBJ databases">
        <authorList>
            <person name="Chiriac C."/>
            <person name="Salcher M."/>
            <person name="Ghai R."/>
            <person name="Kavagutti S V."/>
        </authorList>
    </citation>
    <scope>NUCLEOTIDE SEQUENCE</scope>
</reference>
<dbReference type="EMBL" id="LR796748">
    <property type="protein sequence ID" value="CAB4163114.1"/>
    <property type="molecule type" value="Genomic_DNA"/>
</dbReference>
<protein>
    <submittedName>
        <fullName evidence="1">Uncharacterized protein</fullName>
    </submittedName>
</protein>
<gene>
    <name evidence="1" type="ORF">UFOVP811_1</name>
</gene>
<proteinExistence type="predicted"/>
<organism evidence="1">
    <name type="scientific">uncultured Caudovirales phage</name>
    <dbReference type="NCBI Taxonomy" id="2100421"/>
    <lineage>
        <taxon>Viruses</taxon>
        <taxon>Duplodnaviria</taxon>
        <taxon>Heunggongvirae</taxon>
        <taxon>Uroviricota</taxon>
        <taxon>Caudoviricetes</taxon>
        <taxon>Peduoviridae</taxon>
        <taxon>Maltschvirus</taxon>
        <taxon>Maltschvirus maltsch</taxon>
    </lineage>
</organism>
<name>A0A6J5P6I4_9CAUD</name>
<evidence type="ECO:0000313" key="1">
    <source>
        <dbReference type="EMBL" id="CAB4163114.1"/>
    </source>
</evidence>